<organism evidence="2 3">
    <name type="scientific">Ambispora gerdemannii</name>
    <dbReference type="NCBI Taxonomy" id="144530"/>
    <lineage>
        <taxon>Eukaryota</taxon>
        <taxon>Fungi</taxon>
        <taxon>Fungi incertae sedis</taxon>
        <taxon>Mucoromycota</taxon>
        <taxon>Glomeromycotina</taxon>
        <taxon>Glomeromycetes</taxon>
        <taxon>Archaeosporales</taxon>
        <taxon>Ambisporaceae</taxon>
        <taxon>Ambispora</taxon>
    </lineage>
</organism>
<protein>
    <submittedName>
        <fullName evidence="2">13512_t:CDS:1</fullName>
    </submittedName>
</protein>
<comment type="caution">
    <text evidence="2">The sequence shown here is derived from an EMBL/GenBank/DDBJ whole genome shotgun (WGS) entry which is preliminary data.</text>
</comment>
<feature type="region of interest" description="Disordered" evidence="1">
    <location>
        <begin position="1"/>
        <end position="26"/>
    </location>
</feature>
<accession>A0A9N9EL48</accession>
<name>A0A9N9EL48_9GLOM</name>
<dbReference type="AlphaFoldDB" id="A0A9N9EL48"/>
<feature type="non-terminal residue" evidence="2">
    <location>
        <position position="1"/>
    </location>
</feature>
<evidence type="ECO:0000313" key="2">
    <source>
        <dbReference type="EMBL" id="CAG8681378.1"/>
    </source>
</evidence>
<dbReference type="EMBL" id="CAJVPL010010559">
    <property type="protein sequence ID" value="CAG8681378.1"/>
    <property type="molecule type" value="Genomic_DNA"/>
</dbReference>
<evidence type="ECO:0000256" key="1">
    <source>
        <dbReference type="SAM" id="MobiDB-lite"/>
    </source>
</evidence>
<proteinExistence type="predicted"/>
<evidence type="ECO:0000313" key="3">
    <source>
        <dbReference type="Proteomes" id="UP000789831"/>
    </source>
</evidence>
<keyword evidence="3" id="KW-1185">Reference proteome</keyword>
<dbReference type="Proteomes" id="UP000789831">
    <property type="component" value="Unassembled WGS sequence"/>
</dbReference>
<feature type="compositionally biased region" description="Acidic residues" evidence="1">
    <location>
        <begin position="13"/>
        <end position="26"/>
    </location>
</feature>
<sequence>VSDDETNPTASEQETESESEEDIDSEIEVEKQNLEKKNFLMYTTTENDWQTTRPRTWRTEFPVERPDYSKWKPIKH</sequence>
<gene>
    <name evidence="2" type="ORF">AGERDE_LOCUS12688</name>
</gene>
<reference evidence="2" key="1">
    <citation type="submission" date="2021-06" db="EMBL/GenBank/DDBJ databases">
        <authorList>
            <person name="Kallberg Y."/>
            <person name="Tangrot J."/>
            <person name="Rosling A."/>
        </authorList>
    </citation>
    <scope>NUCLEOTIDE SEQUENCE</scope>
    <source>
        <strain evidence="2">MT106</strain>
    </source>
</reference>